<name>V8CJC3_9HELI</name>
<dbReference type="Proteomes" id="UP000018688">
    <property type="component" value="Unassembled WGS sequence"/>
</dbReference>
<protein>
    <recommendedName>
        <fullName evidence="1">Aspartyl/glutamyl-tRNA(Asn/Gln) amidotransferase subunit C</fullName>
        <shortName evidence="1">Asp/Glu-ADT subunit C</shortName>
        <ecNumber evidence="1">6.3.5.-</ecNumber>
    </recommendedName>
</protein>
<dbReference type="PANTHER" id="PTHR15004:SF0">
    <property type="entry name" value="GLUTAMYL-TRNA(GLN) AMIDOTRANSFERASE SUBUNIT C, MITOCHONDRIAL"/>
    <property type="match status" value="1"/>
</dbReference>
<keyword evidence="3" id="KW-1185">Reference proteome</keyword>
<organism evidence="2 3">
    <name type="scientific">Helicobacter canis NCTC 12740</name>
    <dbReference type="NCBI Taxonomy" id="1357399"/>
    <lineage>
        <taxon>Bacteria</taxon>
        <taxon>Pseudomonadati</taxon>
        <taxon>Campylobacterota</taxon>
        <taxon>Epsilonproteobacteria</taxon>
        <taxon>Campylobacterales</taxon>
        <taxon>Helicobacteraceae</taxon>
        <taxon>Helicobacter</taxon>
    </lineage>
</organism>
<sequence>MVIDELLLGKLQRLAMIDLSSDEAKEVASNLNEILGFIDNLSSVDTNDIALSSSAKTPLRDDVPKDSAIAQSVLENAPKAQDGFFIVPKIIE</sequence>
<dbReference type="NCBIfam" id="TIGR00135">
    <property type="entry name" value="gatC"/>
    <property type="match status" value="1"/>
</dbReference>
<dbReference type="HOGENOM" id="CLU_105899_2_1_7"/>
<dbReference type="AlphaFoldDB" id="V8CJC3"/>
<comment type="function">
    <text evidence="1">Allows the formation of correctly charged Asn-tRNA(Asn) or Gln-tRNA(Gln) through the transamidation of misacylated Asp-tRNA(Asn) or Glu-tRNA(Gln) in organisms which lack either or both of asparaginyl-tRNA or glutaminyl-tRNA synthetases. The reaction takes place in the presence of glutamine and ATP through an activated phospho-Asp-tRNA(Asn) or phospho-Glu-tRNA(Gln).</text>
</comment>
<dbReference type="EC" id="6.3.5.-" evidence="1"/>
<evidence type="ECO:0000256" key="1">
    <source>
        <dbReference type="HAMAP-Rule" id="MF_00122"/>
    </source>
</evidence>
<dbReference type="GO" id="GO:0006412">
    <property type="term" value="P:translation"/>
    <property type="evidence" value="ECO:0007669"/>
    <property type="project" value="UniProtKB-UniRule"/>
</dbReference>
<accession>V8CJC3</accession>
<proteinExistence type="inferred from homology"/>
<dbReference type="GO" id="GO:0005524">
    <property type="term" value="F:ATP binding"/>
    <property type="evidence" value="ECO:0007669"/>
    <property type="project" value="UniProtKB-KW"/>
</dbReference>
<gene>
    <name evidence="1" type="primary">gatC</name>
    <name evidence="2" type="ORF">HMPREF2087_00406</name>
</gene>
<reference evidence="2 3" key="1">
    <citation type="submission" date="2013-10" db="EMBL/GenBank/DDBJ databases">
        <title>The Genome Sequence of Helicobacter canis NCTC 12740.</title>
        <authorList>
            <consortium name="The Broad Institute Genomics Platform"/>
            <person name="Earl A."/>
            <person name="Fox J.G."/>
            <person name="Shen Z."/>
            <person name="Young S.K."/>
            <person name="Zeng Q."/>
            <person name="Gargeya S."/>
            <person name="Fitzgerald M."/>
            <person name="Abouelleil A."/>
            <person name="Alvarado L."/>
            <person name="Chapman S.B."/>
            <person name="Gainer-Dewar J."/>
            <person name="Goldberg J."/>
            <person name="Griggs A."/>
            <person name="Gujja S."/>
            <person name="Hansen M."/>
            <person name="Howarth C."/>
            <person name="Imamovic A."/>
            <person name="Ireland A."/>
            <person name="Larimer J."/>
            <person name="McCowan C."/>
            <person name="Murphy C."/>
            <person name="Pearson M."/>
            <person name="Poon T.W."/>
            <person name="Priest M."/>
            <person name="Roberts A."/>
            <person name="Saif S."/>
            <person name="Shea T."/>
            <person name="Sykes S."/>
            <person name="Wortman J."/>
            <person name="Nusbaum C."/>
            <person name="Birren B."/>
        </authorList>
    </citation>
    <scope>NUCLEOTIDE SEQUENCE [LARGE SCALE GENOMIC DNA]</scope>
    <source>
        <strain evidence="2 3">NCTC 12740</strain>
    </source>
</reference>
<dbReference type="PANTHER" id="PTHR15004">
    <property type="entry name" value="GLUTAMYL-TRNA(GLN) AMIDOTRANSFERASE SUBUNIT C, MITOCHONDRIAL"/>
    <property type="match status" value="1"/>
</dbReference>
<keyword evidence="1" id="KW-0436">Ligase</keyword>
<comment type="caution">
    <text evidence="2">The sequence shown here is derived from an EMBL/GenBank/DDBJ whole genome shotgun (WGS) entry which is preliminary data.</text>
</comment>
<evidence type="ECO:0000313" key="3">
    <source>
        <dbReference type="Proteomes" id="UP000018688"/>
    </source>
</evidence>
<comment type="similarity">
    <text evidence="1">Belongs to the GatC family.</text>
</comment>
<comment type="catalytic activity">
    <reaction evidence="1">
        <text>L-aspartyl-tRNA(Asn) + L-glutamine + ATP + H2O = L-asparaginyl-tRNA(Asn) + L-glutamate + ADP + phosphate + 2 H(+)</text>
        <dbReference type="Rhea" id="RHEA:14513"/>
        <dbReference type="Rhea" id="RHEA-COMP:9674"/>
        <dbReference type="Rhea" id="RHEA-COMP:9677"/>
        <dbReference type="ChEBI" id="CHEBI:15377"/>
        <dbReference type="ChEBI" id="CHEBI:15378"/>
        <dbReference type="ChEBI" id="CHEBI:29985"/>
        <dbReference type="ChEBI" id="CHEBI:30616"/>
        <dbReference type="ChEBI" id="CHEBI:43474"/>
        <dbReference type="ChEBI" id="CHEBI:58359"/>
        <dbReference type="ChEBI" id="CHEBI:78515"/>
        <dbReference type="ChEBI" id="CHEBI:78516"/>
        <dbReference type="ChEBI" id="CHEBI:456216"/>
    </reaction>
</comment>
<evidence type="ECO:0000313" key="2">
    <source>
        <dbReference type="EMBL" id="ETD27488.1"/>
    </source>
</evidence>
<comment type="catalytic activity">
    <reaction evidence="1">
        <text>L-glutamyl-tRNA(Gln) + L-glutamine + ATP + H2O = L-glutaminyl-tRNA(Gln) + L-glutamate + ADP + phosphate + H(+)</text>
        <dbReference type="Rhea" id="RHEA:17521"/>
        <dbReference type="Rhea" id="RHEA-COMP:9681"/>
        <dbReference type="Rhea" id="RHEA-COMP:9684"/>
        <dbReference type="ChEBI" id="CHEBI:15377"/>
        <dbReference type="ChEBI" id="CHEBI:15378"/>
        <dbReference type="ChEBI" id="CHEBI:29985"/>
        <dbReference type="ChEBI" id="CHEBI:30616"/>
        <dbReference type="ChEBI" id="CHEBI:43474"/>
        <dbReference type="ChEBI" id="CHEBI:58359"/>
        <dbReference type="ChEBI" id="CHEBI:78520"/>
        <dbReference type="ChEBI" id="CHEBI:78521"/>
        <dbReference type="ChEBI" id="CHEBI:456216"/>
    </reaction>
</comment>
<dbReference type="Pfam" id="PF02686">
    <property type="entry name" value="GatC"/>
    <property type="match status" value="1"/>
</dbReference>
<comment type="subunit">
    <text evidence="1">Heterotrimer of A, B and C subunits.</text>
</comment>
<dbReference type="SUPFAM" id="SSF141000">
    <property type="entry name" value="Glu-tRNAGln amidotransferase C subunit"/>
    <property type="match status" value="1"/>
</dbReference>
<keyword evidence="1" id="KW-0067">ATP-binding</keyword>
<dbReference type="PATRIC" id="fig|1357399.3.peg.429"/>
<dbReference type="Gene3D" id="1.10.20.60">
    <property type="entry name" value="Glu-tRNAGln amidotransferase C subunit, N-terminal domain"/>
    <property type="match status" value="1"/>
</dbReference>
<dbReference type="OrthoDB" id="9813938at2"/>
<dbReference type="HAMAP" id="MF_00122">
    <property type="entry name" value="GatC"/>
    <property type="match status" value="1"/>
</dbReference>
<dbReference type="GO" id="GO:0050566">
    <property type="term" value="F:asparaginyl-tRNA synthase (glutamine-hydrolyzing) activity"/>
    <property type="evidence" value="ECO:0007669"/>
    <property type="project" value="RHEA"/>
</dbReference>
<dbReference type="InterPro" id="IPR036113">
    <property type="entry name" value="Asp/Glu-ADT_sf_sub_c"/>
</dbReference>
<dbReference type="RefSeq" id="WP_023929315.1">
    <property type="nucleotide sequence ID" value="NZ_KI669458.1"/>
</dbReference>
<dbReference type="STRING" id="1357399.HMPREF2087_00406"/>
<dbReference type="eggNOG" id="COG0721">
    <property type="taxonomic scope" value="Bacteria"/>
</dbReference>
<keyword evidence="1" id="KW-0648">Protein biosynthesis</keyword>
<keyword evidence="2" id="KW-0808">Transferase</keyword>
<dbReference type="GO" id="GO:0050567">
    <property type="term" value="F:glutaminyl-tRNA synthase (glutamine-hydrolyzing) activity"/>
    <property type="evidence" value="ECO:0007669"/>
    <property type="project" value="UniProtKB-UniRule"/>
</dbReference>
<dbReference type="EMBL" id="AZJJ01000001">
    <property type="protein sequence ID" value="ETD27488.1"/>
    <property type="molecule type" value="Genomic_DNA"/>
</dbReference>
<dbReference type="GO" id="GO:0006450">
    <property type="term" value="P:regulation of translational fidelity"/>
    <property type="evidence" value="ECO:0007669"/>
    <property type="project" value="InterPro"/>
</dbReference>
<dbReference type="InterPro" id="IPR003837">
    <property type="entry name" value="GatC"/>
</dbReference>
<keyword evidence="1" id="KW-0547">Nucleotide-binding</keyword>
<dbReference type="GO" id="GO:0016740">
    <property type="term" value="F:transferase activity"/>
    <property type="evidence" value="ECO:0007669"/>
    <property type="project" value="UniProtKB-KW"/>
</dbReference>
<dbReference type="GO" id="GO:0070681">
    <property type="term" value="P:glutaminyl-tRNAGln biosynthesis via transamidation"/>
    <property type="evidence" value="ECO:0007669"/>
    <property type="project" value="TreeGrafter"/>
</dbReference>